<dbReference type="Gene3D" id="3.20.20.140">
    <property type="entry name" value="Metal-dependent hydrolases"/>
    <property type="match status" value="1"/>
</dbReference>
<dbReference type="GO" id="GO:0006145">
    <property type="term" value="P:purine nucleobase catabolic process"/>
    <property type="evidence" value="ECO:0007669"/>
    <property type="project" value="TreeGrafter"/>
</dbReference>
<dbReference type="PANTHER" id="PTHR43668:SF2">
    <property type="entry name" value="ALLANTOINASE"/>
    <property type="match status" value="1"/>
</dbReference>
<evidence type="ECO:0000256" key="5">
    <source>
        <dbReference type="ARBA" id="ARBA00022975"/>
    </source>
</evidence>
<feature type="binding site" evidence="6">
    <location>
        <position position="94"/>
    </location>
    <ligand>
        <name>substrate</name>
    </ligand>
</feature>
<feature type="binding site" evidence="6">
    <location>
        <position position="152"/>
    </location>
    <ligand>
        <name>Zn(2+)</name>
        <dbReference type="ChEBI" id="CHEBI:29105"/>
        <label>2</label>
    </ligand>
</feature>
<keyword evidence="6" id="KW-0862">Zinc</keyword>
<dbReference type="InterPro" id="IPR002195">
    <property type="entry name" value="Dihydroorotase_CS"/>
</dbReference>
<proteinExistence type="inferred from homology"/>
<evidence type="ECO:0000256" key="4">
    <source>
        <dbReference type="ARBA" id="ARBA00022801"/>
    </source>
</evidence>
<feature type="binding site" evidence="6">
    <location>
        <position position="62"/>
    </location>
    <ligand>
        <name>Zn(2+)</name>
        <dbReference type="ChEBI" id="CHEBI:29105"/>
        <label>1</label>
    </ligand>
</feature>
<comment type="catalytic activity">
    <reaction evidence="6">
        <text>(S)-dihydroorotate + H2O = N-carbamoyl-L-aspartate + H(+)</text>
        <dbReference type="Rhea" id="RHEA:24296"/>
        <dbReference type="ChEBI" id="CHEBI:15377"/>
        <dbReference type="ChEBI" id="CHEBI:15378"/>
        <dbReference type="ChEBI" id="CHEBI:30864"/>
        <dbReference type="ChEBI" id="CHEBI:32814"/>
        <dbReference type="EC" id="3.5.2.3"/>
    </reaction>
</comment>
<dbReference type="GO" id="GO:0008270">
    <property type="term" value="F:zinc ion binding"/>
    <property type="evidence" value="ECO:0007669"/>
    <property type="project" value="UniProtKB-UniRule"/>
</dbReference>
<dbReference type="PROSITE" id="PS00482">
    <property type="entry name" value="DIHYDROOROTASE_1"/>
    <property type="match status" value="1"/>
</dbReference>
<feature type="binding site" evidence="6">
    <location>
        <position position="305"/>
    </location>
    <ligand>
        <name>Zn(2+)</name>
        <dbReference type="ChEBI" id="CHEBI:29105"/>
        <label>1</label>
    </ligand>
</feature>
<feature type="binding site" evidence="6">
    <location>
        <position position="278"/>
    </location>
    <ligand>
        <name>substrate</name>
    </ligand>
</feature>
<comment type="pathway">
    <text evidence="6">Pyrimidine metabolism; UMP biosynthesis via de novo pathway; (S)-dihydroorotate from bicarbonate: step 3/3.</text>
</comment>
<evidence type="ECO:0000313" key="9">
    <source>
        <dbReference type="Proteomes" id="UP000284177"/>
    </source>
</evidence>
<comment type="similarity">
    <text evidence="2 6">Belongs to the metallo-dependent hydrolases superfamily. DHOase family. Class I DHOase subfamily.</text>
</comment>
<feature type="binding site" evidence="6">
    <location>
        <position position="60"/>
    </location>
    <ligand>
        <name>Zn(2+)</name>
        <dbReference type="ChEBI" id="CHEBI:29105"/>
        <label>1</label>
    </ligand>
</feature>
<dbReference type="EMBL" id="MCIB01000001">
    <property type="protein sequence ID" value="RKD34348.1"/>
    <property type="molecule type" value="Genomic_DNA"/>
</dbReference>
<feature type="active site" evidence="6">
    <location>
        <position position="305"/>
    </location>
</feature>
<accession>A0A419TA59</accession>
<feature type="binding site" evidence="6">
    <location>
        <begin position="62"/>
        <end position="64"/>
    </location>
    <ligand>
        <name>substrate</name>
    </ligand>
</feature>
<organism evidence="8 9">
    <name type="scientific">Thermohalobacter berrensis</name>
    <dbReference type="NCBI Taxonomy" id="99594"/>
    <lineage>
        <taxon>Bacteria</taxon>
        <taxon>Bacillati</taxon>
        <taxon>Bacillota</taxon>
        <taxon>Tissierellia</taxon>
        <taxon>Tissierellales</taxon>
        <taxon>Thermohalobacteraceae</taxon>
        <taxon>Thermohalobacter</taxon>
    </lineage>
</organism>
<dbReference type="AlphaFoldDB" id="A0A419TA59"/>
<dbReference type="InterPro" id="IPR011059">
    <property type="entry name" value="Metal-dep_hydrolase_composite"/>
</dbReference>
<keyword evidence="5 6" id="KW-0665">Pyrimidine biosynthesis</keyword>
<evidence type="ECO:0000256" key="3">
    <source>
        <dbReference type="ARBA" id="ARBA00022723"/>
    </source>
</evidence>
<feature type="binding site" evidence="6">
    <location>
        <position position="179"/>
    </location>
    <ligand>
        <name>Zn(2+)</name>
        <dbReference type="ChEBI" id="CHEBI:29105"/>
        <label>2</label>
    </ligand>
</feature>
<dbReference type="Pfam" id="PF12890">
    <property type="entry name" value="DHOase"/>
    <property type="match status" value="1"/>
</dbReference>
<protein>
    <recommendedName>
        <fullName evidence="6">Dihydroorotase</fullName>
        <shortName evidence="6">DHOase</shortName>
        <ecNumber evidence="6">3.5.2.3</ecNumber>
    </recommendedName>
</protein>
<dbReference type="InterPro" id="IPR024403">
    <property type="entry name" value="DHOase_cat"/>
</dbReference>
<dbReference type="Gene3D" id="2.30.40.10">
    <property type="entry name" value="Urease, subunit C, domain 1"/>
    <property type="match status" value="1"/>
</dbReference>
<dbReference type="OrthoDB" id="9765462at2"/>
<feature type="binding site" evidence="6">
    <location>
        <position position="309"/>
    </location>
    <ligand>
        <name>substrate</name>
    </ligand>
</feature>
<dbReference type="EC" id="3.5.2.3" evidence="6"/>
<dbReference type="UniPathway" id="UPA00070">
    <property type="reaction ID" value="UER00117"/>
</dbReference>
<dbReference type="GO" id="GO:0004151">
    <property type="term" value="F:dihydroorotase activity"/>
    <property type="evidence" value="ECO:0007669"/>
    <property type="project" value="UniProtKB-UniRule"/>
</dbReference>
<dbReference type="NCBIfam" id="TIGR00857">
    <property type="entry name" value="pyrC_multi"/>
    <property type="match status" value="1"/>
</dbReference>
<dbReference type="InterPro" id="IPR050138">
    <property type="entry name" value="DHOase/Allantoinase_Hydrolase"/>
</dbReference>
<dbReference type="RefSeq" id="WP_120166143.1">
    <property type="nucleotide sequence ID" value="NZ_MCIB01000001.1"/>
</dbReference>
<evidence type="ECO:0000256" key="6">
    <source>
        <dbReference type="HAMAP-Rule" id="MF_00220"/>
    </source>
</evidence>
<dbReference type="InterPro" id="IPR004722">
    <property type="entry name" value="DHOase"/>
</dbReference>
<dbReference type="Proteomes" id="UP000284177">
    <property type="component" value="Unassembled WGS sequence"/>
</dbReference>
<reference evidence="8 9" key="1">
    <citation type="submission" date="2016-08" db="EMBL/GenBank/DDBJ databases">
        <title>Novel Firmicutes and Novel Genomes.</title>
        <authorList>
            <person name="Poppleton D.I."/>
            <person name="Gribaldo S."/>
        </authorList>
    </citation>
    <scope>NUCLEOTIDE SEQUENCE [LARGE SCALE GENOMIC DNA]</scope>
    <source>
        <strain evidence="8 9">CTT3</strain>
    </source>
</reference>
<comment type="function">
    <text evidence="1 6">Catalyzes the reversible cyclization of carbamoyl aspartate to dihydroorotate.</text>
</comment>
<comment type="cofactor">
    <cofactor evidence="6">
        <name>Zn(2+)</name>
        <dbReference type="ChEBI" id="CHEBI:29105"/>
    </cofactor>
    <text evidence="6">Binds 2 Zn(2+) ions per subunit.</text>
</comment>
<dbReference type="CDD" id="cd01317">
    <property type="entry name" value="DHOase_IIa"/>
    <property type="match status" value="1"/>
</dbReference>
<evidence type="ECO:0000256" key="2">
    <source>
        <dbReference type="ARBA" id="ARBA00010286"/>
    </source>
</evidence>
<feature type="binding site" evidence="6">
    <location>
        <position position="152"/>
    </location>
    <ligand>
        <name>Zn(2+)</name>
        <dbReference type="ChEBI" id="CHEBI:29105"/>
        <label>1</label>
    </ligand>
</feature>
<dbReference type="GO" id="GO:0004038">
    <property type="term" value="F:allantoinase activity"/>
    <property type="evidence" value="ECO:0007669"/>
    <property type="project" value="TreeGrafter"/>
</dbReference>
<feature type="binding site" evidence="6">
    <location>
        <position position="232"/>
    </location>
    <ligand>
        <name>Zn(2+)</name>
        <dbReference type="ChEBI" id="CHEBI:29105"/>
        <label>2</label>
    </ligand>
</feature>
<keyword evidence="4 6" id="KW-0378">Hydrolase</keyword>
<feature type="binding site" evidence="6">
    <location>
        <begin position="323"/>
        <end position="324"/>
    </location>
    <ligand>
        <name>substrate</name>
    </ligand>
</feature>
<dbReference type="GO" id="GO:0005737">
    <property type="term" value="C:cytoplasm"/>
    <property type="evidence" value="ECO:0007669"/>
    <property type="project" value="TreeGrafter"/>
</dbReference>
<dbReference type="SUPFAM" id="SSF51556">
    <property type="entry name" value="Metallo-dependent hydrolases"/>
    <property type="match status" value="1"/>
</dbReference>
<dbReference type="PROSITE" id="PS00483">
    <property type="entry name" value="DIHYDROOROTASE_2"/>
    <property type="match status" value="1"/>
</dbReference>
<dbReference type="InterPro" id="IPR032466">
    <property type="entry name" value="Metal_Hydrolase"/>
</dbReference>
<keyword evidence="9" id="KW-1185">Reference proteome</keyword>
<name>A0A419TA59_9FIRM</name>
<sequence length="424" mass="46557">MSIIVKNGYVVNPIENTVEKLDIEIGNGKVRRLEKNINTKVEEIIDANGKYVLPGLVDIHAHFREPGYEYKETMKTGSRAASAGGYTTVCVMANTNPVIDNVKVLKELKEIIKKDSCINVLPIASATKGLEGKEITDIKGLQKNGAIAISDDGKPIMDAELLNEIIIKTDRLGIPLMIHSEDMRYVNNGCINKGKVSEKIGVRGIDRDAENAMIERDLKLAKKLGCRIHICHVSTKESVRMIRKAKKDGVKVTCEVAPHHFSITEDLIKEKGSLCKVNPPLRTKKDIEEIIEGIKDGTIDAIATDHAPHSKEEKQLGLSKAPFGISGIELAFSITVTYLLKKGIINIVELAKLMSFNPSSIIGINRGKLKAGNPADITIVDLNESFIVEEKDLFSKGKNTPFVGEKLTGKVKWTIVSGKIVYRG</sequence>
<evidence type="ECO:0000256" key="1">
    <source>
        <dbReference type="ARBA" id="ARBA00002368"/>
    </source>
</evidence>
<evidence type="ECO:0000313" key="8">
    <source>
        <dbReference type="EMBL" id="RKD34348.1"/>
    </source>
</evidence>
<feature type="domain" description="Dihydroorotase catalytic" evidence="7">
    <location>
        <begin position="49"/>
        <end position="238"/>
    </location>
</feature>
<gene>
    <name evidence="6" type="primary">pyrC</name>
    <name evidence="8" type="ORF">BET03_00505</name>
</gene>
<dbReference type="HAMAP" id="MF_00220_B">
    <property type="entry name" value="PyrC_classI_B"/>
    <property type="match status" value="1"/>
</dbReference>
<keyword evidence="3 6" id="KW-0479">Metal-binding</keyword>
<dbReference type="SUPFAM" id="SSF51338">
    <property type="entry name" value="Composite domain of metallo-dependent hydrolases"/>
    <property type="match status" value="1"/>
</dbReference>
<dbReference type="PANTHER" id="PTHR43668">
    <property type="entry name" value="ALLANTOINASE"/>
    <property type="match status" value="1"/>
</dbReference>
<dbReference type="GO" id="GO:0044205">
    <property type="term" value="P:'de novo' UMP biosynthetic process"/>
    <property type="evidence" value="ECO:0007669"/>
    <property type="project" value="UniProtKB-UniRule"/>
</dbReference>
<comment type="caution">
    <text evidence="8">The sequence shown here is derived from an EMBL/GenBank/DDBJ whole genome shotgun (WGS) entry which is preliminary data.</text>
</comment>
<evidence type="ECO:0000259" key="7">
    <source>
        <dbReference type="Pfam" id="PF12890"/>
    </source>
</evidence>